<reference evidence="2" key="1">
    <citation type="submission" date="2022-10" db="EMBL/GenBank/DDBJ databases">
        <title>The WGS of Solirubrobacter phytolaccae KCTC 29190.</title>
        <authorList>
            <person name="Jiang Z."/>
        </authorList>
    </citation>
    <scope>NUCLEOTIDE SEQUENCE</scope>
    <source>
        <strain evidence="2">KCTC 29190</strain>
    </source>
</reference>
<sequence>MPPTHLLATPGLRVGPYRRHERAVVREARAGGHRWIFVVTLLIALAGGLGFLGTWPPLATVMSASMAPTINTGDVVVLKQLDAPAAVGQVVMVRVPDEARARYGYPPVVIHRVVSISPDGQVTTKGDAKKEIDPFTVPRTAIETRVLTHIPAAGQVFGFLGSTLGLIWLVGGAVMLFGLPLLERFRDSQRRVGSERELVLEELRVQVELLPSQIERAVASAVAAIEQHAPTRAAAPVAAPTNLVAANVPVVAATDPAAVATASPAASSAPGLLAAPALVVAAPAPRIVAAAKLAAVAALRLTPLPKA</sequence>
<dbReference type="AlphaFoldDB" id="A0A9X3SJV1"/>
<accession>A0A9X3SJV1</accession>
<keyword evidence="1" id="KW-0812">Transmembrane</keyword>
<feature type="non-terminal residue" evidence="2">
    <location>
        <position position="307"/>
    </location>
</feature>
<dbReference type="CDD" id="cd06462">
    <property type="entry name" value="Peptidase_S24_S26"/>
    <property type="match status" value="1"/>
</dbReference>
<keyword evidence="1" id="KW-0472">Membrane</keyword>
<dbReference type="EMBL" id="JAPDDP010000130">
    <property type="protein sequence ID" value="MDA0185657.1"/>
    <property type="molecule type" value="Genomic_DNA"/>
</dbReference>
<keyword evidence="3" id="KW-1185">Reference proteome</keyword>
<dbReference type="SUPFAM" id="SSF51306">
    <property type="entry name" value="LexA/Signal peptidase"/>
    <property type="match status" value="1"/>
</dbReference>
<organism evidence="2 3">
    <name type="scientific">Solirubrobacter phytolaccae</name>
    <dbReference type="NCBI Taxonomy" id="1404360"/>
    <lineage>
        <taxon>Bacteria</taxon>
        <taxon>Bacillati</taxon>
        <taxon>Actinomycetota</taxon>
        <taxon>Thermoleophilia</taxon>
        <taxon>Solirubrobacterales</taxon>
        <taxon>Solirubrobacteraceae</taxon>
        <taxon>Solirubrobacter</taxon>
    </lineage>
</organism>
<keyword evidence="1" id="KW-1133">Transmembrane helix</keyword>
<protein>
    <recommendedName>
        <fullName evidence="4">Signal peptidase I</fullName>
    </recommendedName>
</protein>
<feature type="transmembrane region" description="Helical" evidence="1">
    <location>
        <begin position="156"/>
        <end position="182"/>
    </location>
</feature>
<name>A0A9X3SJV1_9ACTN</name>
<evidence type="ECO:0000313" key="2">
    <source>
        <dbReference type="EMBL" id="MDA0185657.1"/>
    </source>
</evidence>
<evidence type="ECO:0008006" key="4">
    <source>
        <dbReference type="Google" id="ProtNLM"/>
    </source>
</evidence>
<feature type="transmembrane region" description="Helical" evidence="1">
    <location>
        <begin position="35"/>
        <end position="55"/>
    </location>
</feature>
<dbReference type="Proteomes" id="UP001147653">
    <property type="component" value="Unassembled WGS sequence"/>
</dbReference>
<evidence type="ECO:0000256" key="1">
    <source>
        <dbReference type="SAM" id="Phobius"/>
    </source>
</evidence>
<gene>
    <name evidence="2" type="ORF">OJ997_35460</name>
</gene>
<dbReference type="InterPro" id="IPR036286">
    <property type="entry name" value="LexA/Signal_pep-like_sf"/>
</dbReference>
<comment type="caution">
    <text evidence="2">The sequence shown here is derived from an EMBL/GenBank/DDBJ whole genome shotgun (WGS) entry which is preliminary data.</text>
</comment>
<evidence type="ECO:0000313" key="3">
    <source>
        <dbReference type="Proteomes" id="UP001147653"/>
    </source>
</evidence>
<proteinExistence type="predicted"/>